<dbReference type="CDD" id="cd06170">
    <property type="entry name" value="LuxR_C_like"/>
    <property type="match status" value="1"/>
</dbReference>
<evidence type="ECO:0000256" key="2">
    <source>
        <dbReference type="ARBA" id="ARBA00022840"/>
    </source>
</evidence>
<name>A0A2P8DJ52_9ACTN</name>
<dbReference type="EMBL" id="PYGE01000023">
    <property type="protein sequence ID" value="PSK97257.1"/>
    <property type="molecule type" value="Genomic_DNA"/>
</dbReference>
<evidence type="ECO:0000313" key="4">
    <source>
        <dbReference type="EMBL" id="PSK97257.1"/>
    </source>
</evidence>
<dbReference type="PROSITE" id="PS50043">
    <property type="entry name" value="HTH_LUXR_2"/>
    <property type="match status" value="1"/>
</dbReference>
<dbReference type="RefSeq" id="WP_205740942.1">
    <property type="nucleotide sequence ID" value="NZ_PYGE01000023.1"/>
</dbReference>
<dbReference type="AlphaFoldDB" id="A0A2P8DJ52"/>
<evidence type="ECO:0000259" key="3">
    <source>
        <dbReference type="PROSITE" id="PS50043"/>
    </source>
</evidence>
<dbReference type="GO" id="GO:0006355">
    <property type="term" value="P:regulation of DNA-templated transcription"/>
    <property type="evidence" value="ECO:0007669"/>
    <property type="project" value="InterPro"/>
</dbReference>
<dbReference type="GO" id="GO:0004016">
    <property type="term" value="F:adenylate cyclase activity"/>
    <property type="evidence" value="ECO:0007669"/>
    <property type="project" value="TreeGrafter"/>
</dbReference>
<dbReference type="SUPFAM" id="SSF48452">
    <property type="entry name" value="TPR-like"/>
    <property type="match status" value="1"/>
</dbReference>
<dbReference type="InterPro" id="IPR041664">
    <property type="entry name" value="AAA_16"/>
</dbReference>
<dbReference type="SUPFAM" id="SSF52540">
    <property type="entry name" value="P-loop containing nucleoside triphosphate hydrolases"/>
    <property type="match status" value="1"/>
</dbReference>
<dbReference type="Gene3D" id="1.10.10.10">
    <property type="entry name" value="Winged helix-like DNA-binding domain superfamily/Winged helix DNA-binding domain"/>
    <property type="match status" value="1"/>
</dbReference>
<proteinExistence type="predicted"/>
<dbReference type="PRINTS" id="PR00038">
    <property type="entry name" value="HTHLUXR"/>
</dbReference>
<protein>
    <submittedName>
        <fullName evidence="4">Regulatory LuxR family protein</fullName>
    </submittedName>
</protein>
<sequence length="978" mass="105404">MSRPGSTVPFVARRAELDQLRAAFGRARAGTAAAVLVSGDAGVGKSRLLSRFGDEVRRQGAHVLTGQCLGVGEDGLPYLPFKEIVQQLLTEHGDVVTARAPLDALVHRESASTTAVVQGTDLRQLQLFDAVLASLSELSAEATVVVELEDLHWSDASTRDLLSFLLSRLNTQPILVVGSYRSDDLHRRHPMRRFLAELVRLPVLERLDLAPFGTADSVSFVRALAGDGAEESMVTDVAQRSEGNAFYAEELFAASTAGNSGELPTALADLLMARVETLGPAAQRVVGALSVTGRQHVEHTALRAVVDLGDAELDAGLREALQNHVLLTDENDAYTFRHALLREAVYADLLPGERVRLHAAYADRIRAVGTDDLSAWLAYHSLRSNDLPTALAASVRAADEAMHVRALSAQLRHVEQALELWNAVPDPETHAGVDELTLTRKAAYVAAAAGHPERAIAYGRAAVALADQRDDPILQADVRRQLTEAMLVSGRWDEAVEIISEAWRLVEHTPASRTRAWVLALQARAHKVGDDRVRSFAVQAAHDARVAGSASAEADALISMAFDDLRNGAIEQACDLLDQARERAVQADAPTVELRALFNLTTNRHEQGMLDLAARIADDAAARAGELGLTWAPYGLELRWMQIMVHHARGSWAEALAASSPPDEPVSDTITAFLAASGATVKVALGRFEEAERELAKVRPEWHRDNQIPHLAGIAGAELACWQGRPEAAASLLDEALESSRKGASSKWPLGGIRLAALGIAAHADLAQQARERGDEPARARAVAAGERLSEFAEATYRHGVPRANRLGPEGEAWVARMRAETSRLRGETDTAAWRAVVEAFGYGEVYHVALARWRLAEALVGAGDRDGAAAELEAALRTADELGARPLGDALRDLARRARLAAPGSPVPTVELLTEREHAVLELVARGYTNRRIGDELFISDKTASVHLSRAMTKLGAASRTEAVTEAYRRGVLAQPS</sequence>
<gene>
    <name evidence="4" type="ORF">CLV30_12356</name>
</gene>
<dbReference type="GO" id="GO:0003677">
    <property type="term" value="F:DNA binding"/>
    <property type="evidence" value="ECO:0007669"/>
    <property type="project" value="InterPro"/>
</dbReference>
<keyword evidence="5" id="KW-1185">Reference proteome</keyword>
<comment type="caution">
    <text evidence="4">The sequence shown here is derived from an EMBL/GenBank/DDBJ whole genome shotgun (WGS) entry which is preliminary data.</text>
</comment>
<dbReference type="InterPro" id="IPR011990">
    <property type="entry name" value="TPR-like_helical_dom_sf"/>
</dbReference>
<dbReference type="Proteomes" id="UP000243528">
    <property type="component" value="Unassembled WGS sequence"/>
</dbReference>
<dbReference type="SUPFAM" id="SSF46894">
    <property type="entry name" value="C-terminal effector domain of the bipartite response regulators"/>
    <property type="match status" value="1"/>
</dbReference>
<dbReference type="InterPro" id="IPR000792">
    <property type="entry name" value="Tscrpt_reg_LuxR_C"/>
</dbReference>
<dbReference type="GO" id="GO:0005524">
    <property type="term" value="F:ATP binding"/>
    <property type="evidence" value="ECO:0007669"/>
    <property type="project" value="UniProtKB-KW"/>
</dbReference>
<dbReference type="Pfam" id="PF13191">
    <property type="entry name" value="AAA_16"/>
    <property type="match status" value="1"/>
</dbReference>
<keyword evidence="2" id="KW-0067">ATP-binding</keyword>
<dbReference type="Pfam" id="PF00196">
    <property type="entry name" value="GerE"/>
    <property type="match status" value="1"/>
</dbReference>
<organism evidence="4 5">
    <name type="scientific">Haloactinopolyspora alba</name>
    <dbReference type="NCBI Taxonomy" id="648780"/>
    <lineage>
        <taxon>Bacteria</taxon>
        <taxon>Bacillati</taxon>
        <taxon>Actinomycetota</taxon>
        <taxon>Actinomycetes</taxon>
        <taxon>Jiangellales</taxon>
        <taxon>Jiangellaceae</taxon>
        <taxon>Haloactinopolyspora</taxon>
    </lineage>
</organism>
<dbReference type="PANTHER" id="PTHR16305:SF35">
    <property type="entry name" value="TRANSCRIPTIONAL ACTIVATOR DOMAIN"/>
    <property type="match status" value="1"/>
</dbReference>
<dbReference type="InterPro" id="IPR036388">
    <property type="entry name" value="WH-like_DNA-bd_sf"/>
</dbReference>
<dbReference type="GO" id="GO:0005737">
    <property type="term" value="C:cytoplasm"/>
    <property type="evidence" value="ECO:0007669"/>
    <property type="project" value="TreeGrafter"/>
</dbReference>
<evidence type="ECO:0000313" key="5">
    <source>
        <dbReference type="Proteomes" id="UP000243528"/>
    </source>
</evidence>
<dbReference type="InterPro" id="IPR016032">
    <property type="entry name" value="Sig_transdc_resp-reg_C-effctor"/>
</dbReference>
<keyword evidence="1" id="KW-0547">Nucleotide-binding</keyword>
<dbReference type="InterPro" id="IPR027417">
    <property type="entry name" value="P-loop_NTPase"/>
</dbReference>
<evidence type="ECO:0000256" key="1">
    <source>
        <dbReference type="ARBA" id="ARBA00022741"/>
    </source>
</evidence>
<dbReference type="PANTHER" id="PTHR16305">
    <property type="entry name" value="TESTICULAR SOLUBLE ADENYLYL CYCLASE"/>
    <property type="match status" value="1"/>
</dbReference>
<reference evidence="4 5" key="1">
    <citation type="submission" date="2018-03" db="EMBL/GenBank/DDBJ databases">
        <title>Genomic Encyclopedia of Archaeal and Bacterial Type Strains, Phase II (KMG-II): from individual species to whole genera.</title>
        <authorList>
            <person name="Goeker M."/>
        </authorList>
    </citation>
    <scope>NUCLEOTIDE SEQUENCE [LARGE SCALE GENOMIC DNA]</scope>
    <source>
        <strain evidence="4 5">DSM 45211</strain>
    </source>
</reference>
<dbReference type="SMART" id="SM00421">
    <property type="entry name" value="HTH_LUXR"/>
    <property type="match status" value="1"/>
</dbReference>
<dbReference type="Gene3D" id="1.25.40.10">
    <property type="entry name" value="Tetratricopeptide repeat domain"/>
    <property type="match status" value="1"/>
</dbReference>
<accession>A0A2P8DJ52</accession>
<feature type="domain" description="HTH luxR-type" evidence="3">
    <location>
        <begin position="907"/>
        <end position="972"/>
    </location>
</feature>